<gene>
    <name evidence="2" type="ORF">DES35_104148</name>
</gene>
<organism evidence="2 3">
    <name type="scientific">Schleiferia thermophila</name>
    <dbReference type="NCBI Taxonomy" id="884107"/>
    <lineage>
        <taxon>Bacteria</taxon>
        <taxon>Pseudomonadati</taxon>
        <taxon>Bacteroidota</taxon>
        <taxon>Flavobacteriia</taxon>
        <taxon>Flavobacteriales</taxon>
        <taxon>Schleiferiaceae</taxon>
        <taxon>Schleiferia</taxon>
    </lineage>
</organism>
<keyword evidence="3" id="KW-1185">Reference proteome</keyword>
<dbReference type="InterPro" id="IPR050229">
    <property type="entry name" value="GlpE_sulfurtransferase"/>
</dbReference>
<comment type="caution">
    <text evidence="2">The sequence shown here is derived from an EMBL/GenBank/DDBJ whole genome shotgun (WGS) entry which is preliminary data.</text>
</comment>
<dbReference type="SUPFAM" id="SSF52821">
    <property type="entry name" value="Rhodanese/Cell cycle control phosphatase"/>
    <property type="match status" value="1"/>
</dbReference>
<evidence type="ECO:0000313" key="2">
    <source>
        <dbReference type="EMBL" id="RCX02388.1"/>
    </source>
</evidence>
<keyword evidence="2" id="KW-0808">Transferase</keyword>
<accession>A0A369A1S8</accession>
<proteinExistence type="predicted"/>
<dbReference type="AlphaFoldDB" id="A0A369A1S8"/>
<dbReference type="Proteomes" id="UP000253517">
    <property type="component" value="Unassembled WGS sequence"/>
</dbReference>
<dbReference type="Gene3D" id="3.40.250.10">
    <property type="entry name" value="Rhodanese-like domain"/>
    <property type="match status" value="1"/>
</dbReference>
<dbReference type="Pfam" id="PF00581">
    <property type="entry name" value="Rhodanese"/>
    <property type="match status" value="1"/>
</dbReference>
<evidence type="ECO:0000313" key="3">
    <source>
        <dbReference type="Proteomes" id="UP000253517"/>
    </source>
</evidence>
<reference evidence="2 3" key="1">
    <citation type="submission" date="2018-07" db="EMBL/GenBank/DDBJ databases">
        <title>Genomic Encyclopedia of Type Strains, Phase IV (KMG-IV): sequencing the most valuable type-strain genomes for metagenomic binning, comparative biology and taxonomic classification.</title>
        <authorList>
            <person name="Goeker M."/>
        </authorList>
    </citation>
    <scope>NUCLEOTIDE SEQUENCE [LARGE SCALE GENOMIC DNA]</scope>
    <source>
        <strain evidence="2 3">DSM 21410</strain>
    </source>
</reference>
<dbReference type="PANTHER" id="PTHR43031">
    <property type="entry name" value="FAD-DEPENDENT OXIDOREDUCTASE"/>
    <property type="match status" value="1"/>
</dbReference>
<dbReference type="SMART" id="SM00450">
    <property type="entry name" value="RHOD"/>
    <property type="match status" value="1"/>
</dbReference>
<dbReference type="EMBL" id="QPJS01000004">
    <property type="protein sequence ID" value="RCX02388.1"/>
    <property type="molecule type" value="Genomic_DNA"/>
</dbReference>
<protein>
    <submittedName>
        <fullName evidence="2">Rhodanese-related sulfurtransferase</fullName>
    </submittedName>
</protein>
<dbReference type="InterPro" id="IPR001763">
    <property type="entry name" value="Rhodanese-like_dom"/>
</dbReference>
<name>A0A369A1S8_9FLAO</name>
<dbReference type="GO" id="GO:0016740">
    <property type="term" value="F:transferase activity"/>
    <property type="evidence" value="ECO:0007669"/>
    <property type="project" value="UniProtKB-KW"/>
</dbReference>
<evidence type="ECO:0000259" key="1">
    <source>
        <dbReference type="PROSITE" id="PS50206"/>
    </source>
</evidence>
<dbReference type="InterPro" id="IPR036873">
    <property type="entry name" value="Rhodanese-like_dom_sf"/>
</dbReference>
<dbReference type="PROSITE" id="PS50206">
    <property type="entry name" value="RHODANESE_3"/>
    <property type="match status" value="1"/>
</dbReference>
<dbReference type="PANTHER" id="PTHR43031:SF1">
    <property type="entry name" value="PYRIDINE NUCLEOTIDE-DISULPHIDE OXIDOREDUCTASE"/>
    <property type="match status" value="1"/>
</dbReference>
<dbReference type="CDD" id="cd00158">
    <property type="entry name" value="RHOD"/>
    <property type="match status" value="1"/>
</dbReference>
<sequence>MAQNQHNIDYNKALLIDVRTPQEFAEGSAKGAINIPLHELPSRLSELKTDKPIVVFCRSGARSARALQILKQNGITNAVNGGTWMEVDKKLKTQR</sequence>
<feature type="domain" description="Rhodanese" evidence="1">
    <location>
        <begin position="9"/>
        <end position="93"/>
    </location>
</feature>